<dbReference type="PANTHER" id="PTHR40626:SF8">
    <property type="entry name" value="C2H2 FINGER DOMAIN TRANSCRIPTION FACTOR (EUROFUNG)-RELATED"/>
    <property type="match status" value="1"/>
</dbReference>
<name>A0A0D2DY61_9EURO</name>
<dbReference type="InterPro" id="IPR007219">
    <property type="entry name" value="XnlR_reg_dom"/>
</dbReference>
<dbReference type="HOGENOM" id="CLU_012538_2_0_1"/>
<dbReference type="CDD" id="cd12148">
    <property type="entry name" value="fungal_TF_MHR"/>
    <property type="match status" value="1"/>
</dbReference>
<keyword evidence="3" id="KW-0677">Repeat</keyword>
<dbReference type="SUPFAM" id="SSF57667">
    <property type="entry name" value="beta-beta-alpha zinc fingers"/>
    <property type="match status" value="1"/>
</dbReference>
<evidence type="ECO:0000256" key="3">
    <source>
        <dbReference type="ARBA" id="ARBA00022737"/>
    </source>
</evidence>
<evidence type="ECO:0000259" key="10">
    <source>
        <dbReference type="PROSITE" id="PS50157"/>
    </source>
</evidence>
<feature type="domain" description="C2H2-type" evidence="10">
    <location>
        <begin position="36"/>
        <end position="63"/>
    </location>
</feature>
<evidence type="ECO:0000256" key="9">
    <source>
        <dbReference type="SAM" id="MobiDB-lite"/>
    </source>
</evidence>
<evidence type="ECO:0000313" key="11">
    <source>
        <dbReference type="EMBL" id="KIW82766.1"/>
    </source>
</evidence>
<dbReference type="PROSITE" id="PS00028">
    <property type="entry name" value="ZINC_FINGER_C2H2_1"/>
    <property type="match status" value="1"/>
</dbReference>
<dbReference type="PANTHER" id="PTHR40626">
    <property type="entry name" value="MIP31509P"/>
    <property type="match status" value="1"/>
</dbReference>
<accession>A0A0D2DY61</accession>
<keyword evidence="6" id="KW-0238">DNA-binding</keyword>
<evidence type="ECO:0000256" key="5">
    <source>
        <dbReference type="ARBA" id="ARBA00022833"/>
    </source>
</evidence>
<dbReference type="GO" id="GO:0005634">
    <property type="term" value="C:nucleus"/>
    <property type="evidence" value="ECO:0007669"/>
    <property type="project" value="UniProtKB-SubCell"/>
</dbReference>
<dbReference type="RefSeq" id="XP_013286574.1">
    <property type="nucleotide sequence ID" value="XM_013431120.1"/>
</dbReference>
<organism evidence="11 12">
    <name type="scientific">Fonsecaea pedrosoi CBS 271.37</name>
    <dbReference type="NCBI Taxonomy" id="1442368"/>
    <lineage>
        <taxon>Eukaryota</taxon>
        <taxon>Fungi</taxon>
        <taxon>Dikarya</taxon>
        <taxon>Ascomycota</taxon>
        <taxon>Pezizomycotina</taxon>
        <taxon>Eurotiomycetes</taxon>
        <taxon>Chaetothyriomycetidae</taxon>
        <taxon>Chaetothyriales</taxon>
        <taxon>Herpotrichiellaceae</taxon>
        <taxon>Fonsecaea</taxon>
    </lineage>
</organism>
<dbReference type="GO" id="GO:0000785">
    <property type="term" value="C:chromatin"/>
    <property type="evidence" value="ECO:0007669"/>
    <property type="project" value="TreeGrafter"/>
</dbReference>
<dbReference type="Gene3D" id="4.10.240.10">
    <property type="entry name" value="Zn(2)-C6 fungal-type DNA-binding domain"/>
    <property type="match status" value="1"/>
</dbReference>
<keyword evidence="4 8" id="KW-0863">Zinc-finger</keyword>
<evidence type="ECO:0000256" key="7">
    <source>
        <dbReference type="ARBA" id="ARBA00023242"/>
    </source>
</evidence>
<dbReference type="VEuPathDB" id="FungiDB:Z517_02009"/>
<evidence type="ECO:0000256" key="1">
    <source>
        <dbReference type="ARBA" id="ARBA00004123"/>
    </source>
</evidence>
<comment type="subcellular location">
    <subcellularLocation>
        <location evidence="1">Nucleus</location>
    </subcellularLocation>
</comment>
<dbReference type="Proteomes" id="UP000053029">
    <property type="component" value="Unassembled WGS sequence"/>
</dbReference>
<dbReference type="GeneID" id="25301499"/>
<keyword evidence="7" id="KW-0539">Nucleus</keyword>
<dbReference type="STRING" id="1442368.A0A0D2DY61"/>
<evidence type="ECO:0000256" key="2">
    <source>
        <dbReference type="ARBA" id="ARBA00022723"/>
    </source>
</evidence>
<sequence length="727" mass="81969">MENFHDLIRSQALLSSACAKQTATPSSASSAPEKRYRCIDCGQGFSRAEHLKRHQTRHTGAKPFSCVFCSRDFSRKYDICALSVPRIVPLMPEAEIDYKPIIAIVNGEETEMSPVRFPKAEDRMPCISSKIRCDGGSPCAPCKKKQVACRQKHSLRESSIAEELGPLGDRVSIQALLNGGTDTFTETFNLPPCDDRQRGLQFHQQHEEGEDEETDTVAPKSEVESPATFDFSGMFQIPMGFDDQYLDFWTGPFGLTQSPSYTDLQLEVYDPSIISPEAQISSTPSSSTQQPSDQAQYVSALNMAIYNKLWCLALDEKSRQELTACLNFLLTSEKIRKFISLYFRNWHLNCPIIHRPSFDPGKVPVGLVISVVFIGAMYSKDQTERLAAKRLVDVAELVVFDSEIFSFEAEVTRSIQSDYLQAPSDTLQQDHDWEVFQELQAGYLMVVAQYWGGSRGSKRRAMQSRLGDVINVARSMQLHHARHRPSDRISEVAWLQKETKIRTISVIALLDCAMRIYSNYPCRITLGELDNDLPCKEAIFSSRHPFMQDDSIFAPRLTMSQAFALLFDGKARTSDSAKESMLDADESENGTTLEETEGNCNLTIFDLFILIHFLYTYVHSCVMTMSLNLPTTNFGRRINGAKTSNFAVSSMGQDIKGALDRWRRLWEVLCSQTSDKSLKAEGMYRNALHFWIVLQSIMAKEEAVDVITSMEVNCDDALTKLKVLFQD</sequence>
<dbReference type="GO" id="GO:0000978">
    <property type="term" value="F:RNA polymerase II cis-regulatory region sequence-specific DNA binding"/>
    <property type="evidence" value="ECO:0007669"/>
    <property type="project" value="InterPro"/>
</dbReference>
<dbReference type="GO" id="GO:0000981">
    <property type="term" value="F:DNA-binding transcription factor activity, RNA polymerase II-specific"/>
    <property type="evidence" value="ECO:0007669"/>
    <property type="project" value="InterPro"/>
</dbReference>
<evidence type="ECO:0000256" key="6">
    <source>
        <dbReference type="ARBA" id="ARBA00023125"/>
    </source>
</evidence>
<dbReference type="InterPro" id="IPR013087">
    <property type="entry name" value="Znf_C2H2_type"/>
</dbReference>
<dbReference type="InterPro" id="IPR036864">
    <property type="entry name" value="Zn2-C6_fun-type_DNA-bd_sf"/>
</dbReference>
<evidence type="ECO:0000313" key="12">
    <source>
        <dbReference type="Proteomes" id="UP000053029"/>
    </source>
</evidence>
<dbReference type="PROSITE" id="PS50157">
    <property type="entry name" value="ZINC_FINGER_C2H2_2"/>
    <property type="match status" value="1"/>
</dbReference>
<keyword evidence="2" id="KW-0479">Metal-binding</keyword>
<dbReference type="GO" id="GO:0006351">
    <property type="term" value="P:DNA-templated transcription"/>
    <property type="evidence" value="ECO:0007669"/>
    <property type="project" value="InterPro"/>
</dbReference>
<reference evidence="11 12" key="1">
    <citation type="submission" date="2015-01" db="EMBL/GenBank/DDBJ databases">
        <title>The Genome Sequence of Fonsecaea pedrosoi CBS 271.37.</title>
        <authorList>
            <consortium name="The Broad Institute Genomics Platform"/>
            <person name="Cuomo C."/>
            <person name="de Hoog S."/>
            <person name="Gorbushina A."/>
            <person name="Stielow B."/>
            <person name="Teixiera M."/>
            <person name="Abouelleil A."/>
            <person name="Chapman S.B."/>
            <person name="Priest M."/>
            <person name="Young S.K."/>
            <person name="Wortman J."/>
            <person name="Nusbaum C."/>
            <person name="Birren B."/>
        </authorList>
    </citation>
    <scope>NUCLEOTIDE SEQUENCE [LARGE SCALE GENOMIC DNA]</scope>
    <source>
        <strain evidence="11 12">CBS 271.37</strain>
    </source>
</reference>
<dbReference type="OrthoDB" id="10018191at2759"/>
<feature type="region of interest" description="Disordered" evidence="9">
    <location>
        <begin position="200"/>
        <end position="220"/>
    </location>
</feature>
<dbReference type="Gene3D" id="3.30.160.60">
    <property type="entry name" value="Classic Zinc Finger"/>
    <property type="match status" value="1"/>
</dbReference>
<dbReference type="InterPro" id="IPR051059">
    <property type="entry name" value="VerF-like"/>
</dbReference>
<dbReference type="AlphaFoldDB" id="A0A0D2DY61"/>
<dbReference type="GO" id="GO:0008270">
    <property type="term" value="F:zinc ion binding"/>
    <property type="evidence" value="ECO:0007669"/>
    <property type="project" value="UniProtKB-KW"/>
</dbReference>
<dbReference type="SMART" id="SM00355">
    <property type="entry name" value="ZnF_C2H2"/>
    <property type="match status" value="1"/>
</dbReference>
<evidence type="ECO:0000256" key="4">
    <source>
        <dbReference type="ARBA" id="ARBA00022771"/>
    </source>
</evidence>
<dbReference type="InterPro" id="IPR036236">
    <property type="entry name" value="Znf_C2H2_sf"/>
</dbReference>
<gene>
    <name evidence="11" type="ORF">Z517_02009</name>
</gene>
<proteinExistence type="predicted"/>
<keyword evidence="5" id="KW-0862">Zinc</keyword>
<dbReference type="Pfam" id="PF04082">
    <property type="entry name" value="Fungal_trans"/>
    <property type="match status" value="1"/>
</dbReference>
<keyword evidence="12" id="KW-1185">Reference proteome</keyword>
<evidence type="ECO:0000256" key="8">
    <source>
        <dbReference type="PROSITE-ProRule" id="PRU00042"/>
    </source>
</evidence>
<protein>
    <recommendedName>
        <fullName evidence="10">C2H2-type domain-containing protein</fullName>
    </recommendedName>
</protein>
<dbReference type="FunFam" id="3.30.160.60:FF:000038">
    <property type="entry name" value="Zinc finger protein 624"/>
    <property type="match status" value="1"/>
</dbReference>
<dbReference type="EMBL" id="KN846970">
    <property type="protein sequence ID" value="KIW82766.1"/>
    <property type="molecule type" value="Genomic_DNA"/>
</dbReference>